<dbReference type="EMBL" id="CAMAPF010001025">
    <property type="protein sequence ID" value="CAH9140662.1"/>
    <property type="molecule type" value="Genomic_DNA"/>
</dbReference>
<dbReference type="AlphaFoldDB" id="A0AAV0FZ77"/>
<name>A0AAV0FZ77_9ASTE</name>
<sequence length="149" mass="17149">MYPPYTHYKYPKKIYSLSPHLPIPHQSSLPSPFTPLPHYTPSFSSPPFSDADGRDRDGQSSSNISMTIHYFNSNANLDEVVFVGGSTCRMPSIKNKFQQRKRSERVKHLVSKQSILSAKHIYRTLIGIHLDRLKVWAKGTSNQVNYRYH</sequence>
<dbReference type="Proteomes" id="UP001152523">
    <property type="component" value="Unassembled WGS sequence"/>
</dbReference>
<keyword evidence="2" id="KW-1185">Reference proteome</keyword>
<evidence type="ECO:0000313" key="1">
    <source>
        <dbReference type="EMBL" id="CAH9140662.1"/>
    </source>
</evidence>
<organism evidence="1 2">
    <name type="scientific">Cuscuta epithymum</name>
    <dbReference type="NCBI Taxonomy" id="186058"/>
    <lineage>
        <taxon>Eukaryota</taxon>
        <taxon>Viridiplantae</taxon>
        <taxon>Streptophyta</taxon>
        <taxon>Embryophyta</taxon>
        <taxon>Tracheophyta</taxon>
        <taxon>Spermatophyta</taxon>
        <taxon>Magnoliopsida</taxon>
        <taxon>eudicotyledons</taxon>
        <taxon>Gunneridae</taxon>
        <taxon>Pentapetalae</taxon>
        <taxon>asterids</taxon>
        <taxon>lamiids</taxon>
        <taxon>Solanales</taxon>
        <taxon>Convolvulaceae</taxon>
        <taxon>Cuscuteae</taxon>
        <taxon>Cuscuta</taxon>
        <taxon>Cuscuta subgen. Cuscuta</taxon>
    </lineage>
</organism>
<protein>
    <submittedName>
        <fullName evidence="1">Uncharacterized protein</fullName>
    </submittedName>
</protein>
<gene>
    <name evidence="1" type="ORF">CEPIT_LOCUS38531</name>
</gene>
<proteinExistence type="predicted"/>
<comment type="caution">
    <text evidence="1">The sequence shown here is derived from an EMBL/GenBank/DDBJ whole genome shotgun (WGS) entry which is preliminary data.</text>
</comment>
<evidence type="ECO:0000313" key="2">
    <source>
        <dbReference type="Proteomes" id="UP001152523"/>
    </source>
</evidence>
<reference evidence="1" key="1">
    <citation type="submission" date="2022-07" db="EMBL/GenBank/DDBJ databases">
        <authorList>
            <person name="Macas J."/>
            <person name="Novak P."/>
            <person name="Neumann P."/>
        </authorList>
    </citation>
    <scope>NUCLEOTIDE SEQUENCE</scope>
</reference>
<accession>A0AAV0FZ77</accession>